<protein>
    <submittedName>
        <fullName evidence="1">Uncharacterized protein</fullName>
    </submittedName>
</protein>
<proteinExistence type="predicted"/>
<sequence length="80" mass="8981">MITQLKYRGSEAKINVVVCSFGRPSMNSQNYLQVTPHPDREKAHSIITGLSCPPYHHDDGEDAVADETTECYADDDVPEW</sequence>
<name>A0ABD2PXU2_9PLAT</name>
<dbReference type="Proteomes" id="UP001626550">
    <property type="component" value="Unassembled WGS sequence"/>
</dbReference>
<gene>
    <name evidence="1" type="ORF">Ciccas_009503</name>
</gene>
<dbReference type="AlphaFoldDB" id="A0ABD2PXU2"/>
<reference evidence="1 2" key="1">
    <citation type="submission" date="2024-11" db="EMBL/GenBank/DDBJ databases">
        <title>Adaptive evolution of stress response genes in parasites aligns with host niche diversity.</title>
        <authorList>
            <person name="Hahn C."/>
            <person name="Resl P."/>
        </authorList>
    </citation>
    <scope>NUCLEOTIDE SEQUENCE [LARGE SCALE GENOMIC DNA]</scope>
    <source>
        <strain evidence="1">EGGRZ-B1_66</strain>
        <tissue evidence="1">Body</tissue>
    </source>
</reference>
<evidence type="ECO:0000313" key="2">
    <source>
        <dbReference type="Proteomes" id="UP001626550"/>
    </source>
</evidence>
<organism evidence="1 2">
    <name type="scientific">Cichlidogyrus casuarinus</name>
    <dbReference type="NCBI Taxonomy" id="1844966"/>
    <lineage>
        <taxon>Eukaryota</taxon>
        <taxon>Metazoa</taxon>
        <taxon>Spiralia</taxon>
        <taxon>Lophotrochozoa</taxon>
        <taxon>Platyhelminthes</taxon>
        <taxon>Monogenea</taxon>
        <taxon>Monopisthocotylea</taxon>
        <taxon>Dactylogyridea</taxon>
        <taxon>Ancyrocephalidae</taxon>
        <taxon>Cichlidogyrus</taxon>
    </lineage>
</organism>
<keyword evidence="2" id="KW-1185">Reference proteome</keyword>
<comment type="caution">
    <text evidence="1">The sequence shown here is derived from an EMBL/GenBank/DDBJ whole genome shotgun (WGS) entry which is preliminary data.</text>
</comment>
<accession>A0ABD2PXU2</accession>
<dbReference type="EMBL" id="JBJKFK010001958">
    <property type="protein sequence ID" value="KAL3311913.1"/>
    <property type="molecule type" value="Genomic_DNA"/>
</dbReference>
<evidence type="ECO:0000313" key="1">
    <source>
        <dbReference type="EMBL" id="KAL3311913.1"/>
    </source>
</evidence>